<feature type="compositionally biased region" description="Gly residues" evidence="1">
    <location>
        <begin position="651"/>
        <end position="662"/>
    </location>
</feature>
<organism evidence="2 3">
    <name type="scientific">Chlamydomonas schloesseri</name>
    <dbReference type="NCBI Taxonomy" id="2026947"/>
    <lineage>
        <taxon>Eukaryota</taxon>
        <taxon>Viridiplantae</taxon>
        <taxon>Chlorophyta</taxon>
        <taxon>core chlorophytes</taxon>
        <taxon>Chlorophyceae</taxon>
        <taxon>CS clade</taxon>
        <taxon>Chlamydomonadales</taxon>
        <taxon>Chlamydomonadaceae</taxon>
        <taxon>Chlamydomonas</taxon>
    </lineage>
</organism>
<reference evidence="2" key="1">
    <citation type="journal article" date="2020" name="bioRxiv">
        <title>Comparative genomics of Chlamydomonas.</title>
        <authorList>
            <person name="Craig R.J."/>
            <person name="Hasan A.R."/>
            <person name="Ness R.W."/>
            <person name="Keightley P.D."/>
        </authorList>
    </citation>
    <scope>NUCLEOTIDE SEQUENCE</scope>
    <source>
        <strain evidence="2">CCAP 11/173</strain>
    </source>
</reference>
<dbReference type="InterPro" id="IPR011989">
    <property type="entry name" value="ARM-like"/>
</dbReference>
<feature type="compositionally biased region" description="Pro residues" evidence="1">
    <location>
        <begin position="126"/>
        <end position="143"/>
    </location>
</feature>
<feature type="compositionally biased region" description="Polar residues" evidence="1">
    <location>
        <begin position="422"/>
        <end position="433"/>
    </location>
</feature>
<feature type="compositionally biased region" description="Gly residues" evidence="1">
    <location>
        <begin position="437"/>
        <end position="450"/>
    </location>
</feature>
<dbReference type="Gene3D" id="1.25.10.10">
    <property type="entry name" value="Leucine-rich Repeat Variant"/>
    <property type="match status" value="1"/>
</dbReference>
<feature type="region of interest" description="Disordered" evidence="1">
    <location>
        <begin position="640"/>
        <end position="734"/>
    </location>
</feature>
<feature type="compositionally biased region" description="Low complexity" evidence="1">
    <location>
        <begin position="705"/>
        <end position="734"/>
    </location>
</feature>
<feature type="region of interest" description="Disordered" evidence="1">
    <location>
        <begin position="1"/>
        <end position="83"/>
    </location>
</feature>
<dbReference type="SUPFAM" id="SSF48371">
    <property type="entry name" value="ARM repeat"/>
    <property type="match status" value="1"/>
</dbReference>
<dbReference type="AlphaFoldDB" id="A0A836BC22"/>
<feature type="compositionally biased region" description="Gly residues" evidence="1">
    <location>
        <begin position="600"/>
        <end position="622"/>
    </location>
</feature>
<proteinExistence type="predicted"/>
<sequence length="734" mass="73033">MPVFGLTAVDMASAEPVDSPTRLHEPDALSTPSAAAGAHPTASALPDMAGAPTGIYLTEPPSTAGGRAGGRSPRSGSPGKGGAAAAAAAAAKAPLAGSTSKKALAAGTPSSKKLAVDGDRASGGRAPPPPVGRTPPSSAPAPTDPNRDPRNFDGKELHELVRVAHEDYANIPRLQNIITMQLEGRTTEAAKAEALMQIREASVHNPLFTMTPRMLELVREQLCSRNRMLRPAAAYALAGYATNSRAGRGVLTCHAAALLPRLNAMLRCKVDSMDARYASLALLTATMSSENKEAVGRSGSIPLLVGLVRQNLGRHCFNVVQSDGSTFDDMVNLRDPYDNHHPGQSQYGLPNHHQHHGGGGGADSTASGTTVRGAPAASVSGAAPASTNGTAHGGVGGVPLAHLGAGVGGLPHAHLGAGGASGLTSPHDSVANTASGGAAGGAASGGRAGGGGSVANTASGGVGGAGPRAQLPNDTGKGTYCLSVKPAGQHAMAALVNLAELPANRQRMREAGIVQLMEDVMGSRNENSIKERCRLLIDFLQMDTEKFKEAKAALDATATAMAGHAALTFVRGGARVASRRVADAAVAAANIAVTMSESGAHGGGGPDGVSEGGGTPRGALAGGAARGTLAWSLARQLEHGRNHDSEDGQKAGHGGHGGAGGHAGHEGGKGGLGGPSQKGALGRATGTVAAVPRMKSDAAEKKGGPNHTTTTTTTTGVGNATTTTTTTTTVGGPA</sequence>
<dbReference type="Proteomes" id="UP000613740">
    <property type="component" value="Unassembled WGS sequence"/>
</dbReference>
<feature type="region of interest" description="Disordered" evidence="1">
    <location>
        <begin position="596"/>
        <end position="622"/>
    </location>
</feature>
<feature type="compositionally biased region" description="Basic and acidic residues" evidence="1">
    <location>
        <begin position="331"/>
        <end position="341"/>
    </location>
</feature>
<evidence type="ECO:0000256" key="1">
    <source>
        <dbReference type="SAM" id="MobiDB-lite"/>
    </source>
</evidence>
<feature type="compositionally biased region" description="Basic and acidic residues" evidence="1">
    <location>
        <begin position="694"/>
        <end position="703"/>
    </location>
</feature>
<name>A0A836BC22_9CHLO</name>
<accession>A0A836BC22</accession>
<protein>
    <submittedName>
        <fullName evidence="2">Uncharacterized protein</fullName>
    </submittedName>
</protein>
<evidence type="ECO:0000313" key="2">
    <source>
        <dbReference type="EMBL" id="KAG2453818.1"/>
    </source>
</evidence>
<dbReference type="InterPro" id="IPR016024">
    <property type="entry name" value="ARM-type_fold"/>
</dbReference>
<feature type="compositionally biased region" description="Basic and acidic residues" evidence="1">
    <location>
        <begin position="640"/>
        <end position="650"/>
    </location>
</feature>
<keyword evidence="3" id="KW-1185">Reference proteome</keyword>
<feature type="compositionally biased region" description="Low complexity" evidence="1">
    <location>
        <begin position="373"/>
        <end position="386"/>
    </location>
</feature>
<feature type="region of interest" description="Disordered" evidence="1">
    <location>
        <begin position="418"/>
        <end position="450"/>
    </location>
</feature>
<feature type="region of interest" description="Disordered" evidence="1">
    <location>
        <begin position="95"/>
        <end position="152"/>
    </location>
</feature>
<dbReference type="OrthoDB" id="547330at2759"/>
<evidence type="ECO:0000313" key="3">
    <source>
        <dbReference type="Proteomes" id="UP000613740"/>
    </source>
</evidence>
<dbReference type="EMBL" id="JAEHOD010000003">
    <property type="protein sequence ID" value="KAG2453818.1"/>
    <property type="molecule type" value="Genomic_DNA"/>
</dbReference>
<feature type="compositionally biased region" description="Low complexity" evidence="1">
    <location>
        <begin position="30"/>
        <end position="44"/>
    </location>
</feature>
<feature type="region of interest" description="Disordered" evidence="1">
    <location>
        <begin position="331"/>
        <end position="390"/>
    </location>
</feature>
<comment type="caution">
    <text evidence="2">The sequence shown here is derived from an EMBL/GenBank/DDBJ whole genome shotgun (WGS) entry which is preliminary data.</text>
</comment>
<gene>
    <name evidence="2" type="ORF">HYH02_002025</name>
</gene>
<feature type="compositionally biased region" description="Low complexity" evidence="1">
    <location>
        <begin position="60"/>
        <end position="83"/>
    </location>
</feature>